<feature type="transmembrane region" description="Helical" evidence="6">
    <location>
        <begin position="734"/>
        <end position="753"/>
    </location>
</feature>
<feature type="transmembrane region" description="Helical" evidence="6">
    <location>
        <begin position="765"/>
        <end position="786"/>
    </location>
</feature>
<keyword evidence="5 6" id="KW-0472">Membrane</keyword>
<organism evidence="9 10">
    <name type="scientific">Splendidivirga corallicola</name>
    <dbReference type="NCBI Taxonomy" id="3051826"/>
    <lineage>
        <taxon>Bacteria</taxon>
        <taxon>Pseudomonadati</taxon>
        <taxon>Bacteroidota</taxon>
        <taxon>Cytophagia</taxon>
        <taxon>Cytophagales</taxon>
        <taxon>Splendidivirgaceae</taxon>
        <taxon>Splendidivirga</taxon>
    </lineage>
</organism>
<accession>A0ABT8KIL2</accession>
<evidence type="ECO:0000313" key="10">
    <source>
        <dbReference type="Proteomes" id="UP001172082"/>
    </source>
</evidence>
<evidence type="ECO:0000256" key="6">
    <source>
        <dbReference type="SAM" id="Phobius"/>
    </source>
</evidence>
<feature type="transmembrane region" description="Helical" evidence="6">
    <location>
        <begin position="335"/>
        <end position="362"/>
    </location>
</feature>
<dbReference type="PANTHER" id="PTHR30572:SF18">
    <property type="entry name" value="ABC-TYPE MACROLIDE FAMILY EXPORT SYSTEM PERMEASE COMPONENT 2"/>
    <property type="match status" value="1"/>
</dbReference>
<comment type="subcellular location">
    <subcellularLocation>
        <location evidence="1">Cell membrane</location>
        <topology evidence="1">Multi-pass membrane protein</topology>
    </subcellularLocation>
</comment>
<evidence type="ECO:0000313" key="9">
    <source>
        <dbReference type="EMBL" id="MDN5200561.1"/>
    </source>
</evidence>
<dbReference type="PANTHER" id="PTHR30572">
    <property type="entry name" value="MEMBRANE COMPONENT OF TRANSPORTER-RELATED"/>
    <property type="match status" value="1"/>
</dbReference>
<feature type="transmembrane region" description="Helical" evidence="6">
    <location>
        <begin position="382"/>
        <end position="405"/>
    </location>
</feature>
<keyword evidence="4 6" id="KW-1133">Transmembrane helix</keyword>
<feature type="domain" description="ABC3 transporter permease C-terminal" evidence="7">
    <location>
        <begin position="294"/>
        <end position="410"/>
    </location>
</feature>
<reference evidence="9" key="1">
    <citation type="submission" date="2023-06" db="EMBL/GenBank/DDBJ databases">
        <title>Genomic of Parafulvivirga corallium.</title>
        <authorList>
            <person name="Wang G."/>
        </authorList>
    </citation>
    <scope>NUCLEOTIDE SEQUENCE</scope>
    <source>
        <strain evidence="9">BMA10</strain>
    </source>
</reference>
<evidence type="ECO:0000256" key="4">
    <source>
        <dbReference type="ARBA" id="ARBA00022989"/>
    </source>
</evidence>
<evidence type="ECO:0000256" key="2">
    <source>
        <dbReference type="ARBA" id="ARBA00022475"/>
    </source>
</evidence>
<sequence length="805" mass="91931">MLKHSFTIAFRKLTKNIGFSLINIFGLALGLAVFIFIFQFVSFELSYDNFHKNGDHLYRIESQFFKNNELTDDWATSSTGYGLAMKNEYPEIVDVTRIWLGNSESVVQFEDIKYRERNVVAADESFFQMFSFPMIQGSPKLSLKEPNTVVISESYKKKYFGNENPIGKILKISNVQNTYSCEVTGIFKDFPSNSHLHYDIIFSWTTVSSGWKAMDNFWYLHKAYTYVSLHSPTDVQYIESDFPNLAEKNKTLDALKDVTWGVKLVPIEDIHLNTWKAEEMEIKGSRRVVWFLSIMAFLVMVIAWINYTNLSTIKSIESIKEVGIRKTIGVERHKLIFQFLLESFLLSITAAIISILLVILARYWFIEALPGINIPFEITPKIVLSLLLLLIGGIVISGIYPALVLSSIKPVHALKGQVKNSLKGNLLRKILISFQFMASIILISSTFLIYKQLQFMKNHEIGISIDQIITINAPASTKNYITDIKNFKNEMLQHSGIKAFTYSSAVPGKEVAMFLSNKRVGSEKHALYEMLRTDYDYIETYDLEIIKGRNFSRDFSTDETALLVNEESVKSLGFESIDEALHQEVYLETSDKKFSIIGIVKNFHQTSLENPFTPIMIFISPDFSWIPYKYLSLKINGNNVSSTIANIENKWNQYFPDSPMDYYFLDESFEQQYAKEESYEKIFMLSSILAVFISCLGLFGLIRYTIVLKRGEIGIRKVLGASVSSLLGLFSKSYVMLLIISFVIATPVSYIVLTNWLQNYTFQTALGYWIFLAPLILLTPIIIVTIGSQTFKAATANPIASLRQE</sequence>
<feature type="transmembrane region" description="Helical" evidence="6">
    <location>
        <begin position="682"/>
        <end position="702"/>
    </location>
</feature>
<feature type="domain" description="MacB-like periplasmic core" evidence="8">
    <location>
        <begin position="20"/>
        <end position="241"/>
    </location>
</feature>
<dbReference type="Pfam" id="PF02687">
    <property type="entry name" value="FtsX"/>
    <property type="match status" value="2"/>
</dbReference>
<dbReference type="EMBL" id="JAUJEA010000001">
    <property type="protein sequence ID" value="MDN5200561.1"/>
    <property type="molecule type" value="Genomic_DNA"/>
</dbReference>
<comment type="caution">
    <text evidence="9">The sequence shown here is derived from an EMBL/GenBank/DDBJ whole genome shotgun (WGS) entry which is preliminary data.</text>
</comment>
<evidence type="ECO:0000256" key="3">
    <source>
        <dbReference type="ARBA" id="ARBA00022692"/>
    </source>
</evidence>
<name>A0ABT8KIL2_9BACT</name>
<keyword evidence="2" id="KW-1003">Cell membrane</keyword>
<gene>
    <name evidence="9" type="ORF">QQ008_04290</name>
</gene>
<evidence type="ECO:0000259" key="7">
    <source>
        <dbReference type="Pfam" id="PF02687"/>
    </source>
</evidence>
<keyword evidence="3 6" id="KW-0812">Transmembrane</keyword>
<evidence type="ECO:0000259" key="8">
    <source>
        <dbReference type="Pfam" id="PF12704"/>
    </source>
</evidence>
<dbReference type="RefSeq" id="WP_346750584.1">
    <property type="nucleotide sequence ID" value="NZ_JAUJEA010000001.1"/>
</dbReference>
<feature type="transmembrane region" description="Helical" evidence="6">
    <location>
        <begin position="288"/>
        <end position="307"/>
    </location>
</feature>
<evidence type="ECO:0000256" key="5">
    <source>
        <dbReference type="ARBA" id="ARBA00023136"/>
    </source>
</evidence>
<protein>
    <submittedName>
        <fullName evidence="9">ABC transporter permease</fullName>
    </submittedName>
</protein>
<dbReference type="InterPro" id="IPR003838">
    <property type="entry name" value="ABC3_permease_C"/>
</dbReference>
<feature type="transmembrane region" description="Helical" evidence="6">
    <location>
        <begin position="426"/>
        <end position="450"/>
    </location>
</feature>
<evidence type="ECO:0000256" key="1">
    <source>
        <dbReference type="ARBA" id="ARBA00004651"/>
    </source>
</evidence>
<proteinExistence type="predicted"/>
<dbReference type="InterPro" id="IPR050250">
    <property type="entry name" value="Macrolide_Exporter_MacB"/>
</dbReference>
<feature type="transmembrane region" description="Helical" evidence="6">
    <location>
        <begin position="21"/>
        <end position="41"/>
    </location>
</feature>
<dbReference type="InterPro" id="IPR025857">
    <property type="entry name" value="MacB_PCD"/>
</dbReference>
<keyword evidence="10" id="KW-1185">Reference proteome</keyword>
<dbReference type="Pfam" id="PF12704">
    <property type="entry name" value="MacB_PCD"/>
    <property type="match status" value="1"/>
</dbReference>
<feature type="domain" description="ABC3 transporter permease C-terminal" evidence="7">
    <location>
        <begin position="685"/>
        <end position="793"/>
    </location>
</feature>
<dbReference type="Proteomes" id="UP001172082">
    <property type="component" value="Unassembled WGS sequence"/>
</dbReference>